<dbReference type="InterPro" id="IPR005646">
    <property type="entry name" value="FapA"/>
</dbReference>
<dbReference type="PANTHER" id="PTHR38032">
    <property type="entry name" value="POLYMERASE-RELATED"/>
    <property type="match status" value="1"/>
</dbReference>
<dbReference type="Pfam" id="PF20250">
    <property type="entry name" value="FapA_N"/>
    <property type="match status" value="1"/>
</dbReference>
<name>C0C1T7_9FIRM</name>
<evidence type="ECO:0000259" key="1">
    <source>
        <dbReference type="Pfam" id="PF20250"/>
    </source>
</evidence>
<dbReference type="Pfam" id="PF03961">
    <property type="entry name" value="FapA"/>
    <property type="match status" value="1"/>
</dbReference>
<gene>
    <name evidence="2" type="ORF">CLOHYLEM_06107</name>
</gene>
<evidence type="ECO:0000313" key="2">
    <source>
        <dbReference type="EMBL" id="EEG74101.1"/>
    </source>
</evidence>
<reference evidence="2" key="2">
    <citation type="submission" date="2013-06" db="EMBL/GenBank/DDBJ databases">
        <title>Draft genome sequence of Clostridium hylemonae (DSM 15053).</title>
        <authorList>
            <person name="Sudarsanam P."/>
            <person name="Ley R."/>
            <person name="Guruge J."/>
            <person name="Turnbaugh P.J."/>
            <person name="Mahowald M."/>
            <person name="Liep D."/>
            <person name="Gordon J."/>
        </authorList>
    </citation>
    <scope>NUCLEOTIDE SEQUENCE</scope>
    <source>
        <strain evidence="2">DSM 15053</strain>
    </source>
</reference>
<feature type="domain" description="Flagellar Assembly Protein A N-terminal region" evidence="1">
    <location>
        <begin position="103"/>
        <end position="269"/>
    </location>
</feature>
<keyword evidence="3" id="KW-1185">Reference proteome</keyword>
<dbReference type="EMBL" id="ABYI02000022">
    <property type="protein sequence ID" value="EEG74101.1"/>
    <property type="molecule type" value="Genomic_DNA"/>
</dbReference>
<comment type="caution">
    <text evidence="2">The sequence shown here is derived from an EMBL/GenBank/DDBJ whole genome shotgun (WGS) entry which is preliminary data.</text>
</comment>
<dbReference type="InterPro" id="IPR046865">
    <property type="entry name" value="FapA_b_solenoid"/>
</dbReference>
<dbReference type="Proteomes" id="UP000004893">
    <property type="component" value="Unassembled WGS sequence"/>
</dbReference>
<dbReference type="AlphaFoldDB" id="C0C1T7"/>
<dbReference type="InterPro" id="IPR046866">
    <property type="entry name" value="FapA_N"/>
</dbReference>
<organism evidence="2 3">
    <name type="scientific">[Clostridium] hylemonae DSM 15053</name>
    <dbReference type="NCBI Taxonomy" id="553973"/>
    <lineage>
        <taxon>Bacteria</taxon>
        <taxon>Bacillati</taxon>
        <taxon>Bacillota</taxon>
        <taxon>Clostridia</taxon>
        <taxon>Lachnospirales</taxon>
        <taxon>Lachnospiraceae</taxon>
    </lineage>
</organism>
<evidence type="ECO:0000313" key="3">
    <source>
        <dbReference type="Proteomes" id="UP000004893"/>
    </source>
</evidence>
<dbReference type="PANTHER" id="PTHR38032:SF1">
    <property type="entry name" value="RNA-BINDING PROTEIN KHPB N-TERMINAL DOMAIN-CONTAINING PROTEIN"/>
    <property type="match status" value="1"/>
</dbReference>
<reference evidence="2" key="1">
    <citation type="submission" date="2009-02" db="EMBL/GenBank/DDBJ databases">
        <authorList>
            <person name="Fulton L."/>
            <person name="Clifton S."/>
            <person name="Fulton B."/>
            <person name="Xu J."/>
            <person name="Minx P."/>
            <person name="Pepin K.H."/>
            <person name="Johnson M."/>
            <person name="Bhonagiri V."/>
            <person name="Nash W.E."/>
            <person name="Mardis E.R."/>
            <person name="Wilson R.K."/>
        </authorList>
    </citation>
    <scope>NUCLEOTIDE SEQUENCE [LARGE SCALE GENOMIC DNA]</scope>
    <source>
        <strain evidence="2">DSM 15053</strain>
    </source>
</reference>
<accession>C0C1T7</accession>
<dbReference type="HOGENOM" id="CLU_026157_2_1_9"/>
<dbReference type="STRING" id="553973.CLOHYLEM_06107"/>
<dbReference type="eggNOG" id="COG1315">
    <property type="taxonomic scope" value="Bacteria"/>
</dbReference>
<proteinExistence type="predicted"/>
<sequence>MDEVKVTYKELEQYLKKRNYFGMRPDKEFIRSQLEDPYLAGITFEGLLREGWKVYLQKMLERGSQWEEIRREKKKEQDSIRALFYGMSNTQEREDGRSSFVETDDGMELKLILHRPGPGEKPLTENDIWKLLIKKGVTYGVKESYIRRLVERPIYEKRFRIAQGERPEAGEDGKVIYHFNKDFSLAPKIDAEGKADYKSLDYVKTINKGDLLCEIIPPTRGKEGRGLDGSIIPGIEGRSANVSAGMNTLLSADKKRIYASCDGFPVEEDGVIHVCKYLQLENVDGKTGNIDFIGSVYISGDVQAGFKVTATDDVIVDGLVEGSLEAGRNIILRNGMKGAGRESLAAGKDIRAEFIENAEVLVKGNVYADVVMNSKVECWESMLVFGRRGRLVGGEYWAGNKIEADEIGNEANVYTALRLFPSVGEDRKRKNFTLQVKEASSMINELSKVLEQKEGMDDAGWRIVVVRVAYLIKYLDKHIEQWQERLMKIQEWNRQNRMVRAMEVLHSNIYIELNSAPFRNRHERFGRTKIYLVGGNIDVITEGKDSND</sequence>
<protein>
    <recommendedName>
        <fullName evidence="1">Flagellar Assembly Protein A N-terminal region domain-containing protein</fullName>
    </recommendedName>
</protein>